<proteinExistence type="predicted"/>
<dbReference type="AlphaFoldDB" id="A0A829GLD3"/>
<keyword evidence="1" id="KW-0812">Transmembrane</keyword>
<evidence type="ECO:0000313" key="3">
    <source>
        <dbReference type="Proteomes" id="UP000014264"/>
    </source>
</evidence>
<accession>A0A829GLD3</accession>
<gene>
    <name evidence="2" type="ORF">Lpp14_14696</name>
</gene>
<keyword evidence="1" id="KW-1133">Transmembrane helix</keyword>
<evidence type="ECO:0000313" key="2">
    <source>
        <dbReference type="EMBL" id="EPC59263.1"/>
    </source>
</evidence>
<organism evidence="2 3">
    <name type="scientific">Lacticaseibacillus paracasei subsp. paracasei Lpp14</name>
    <dbReference type="NCBI Taxonomy" id="1256204"/>
    <lineage>
        <taxon>Bacteria</taxon>
        <taxon>Bacillati</taxon>
        <taxon>Bacillota</taxon>
        <taxon>Bacilli</taxon>
        <taxon>Lactobacillales</taxon>
        <taxon>Lactobacillaceae</taxon>
        <taxon>Lacticaseibacillus</taxon>
    </lineage>
</organism>
<protein>
    <submittedName>
        <fullName evidence="2">Phage-related holin</fullName>
    </submittedName>
</protein>
<sequence>MDEQTKMLMEIKEDIAQIKQQLTGLPSTDDKADKAYNASQDNARDISSLKKMVWSIWGVLGGTIGVTLFVYIIEKFL</sequence>
<dbReference type="Proteomes" id="UP000014264">
    <property type="component" value="Unassembled WGS sequence"/>
</dbReference>
<name>A0A829GLD3_LACPA</name>
<comment type="caution">
    <text evidence="2">The sequence shown here is derived from an EMBL/GenBank/DDBJ whole genome shotgun (WGS) entry which is preliminary data.</text>
</comment>
<keyword evidence="1" id="KW-0472">Membrane</keyword>
<evidence type="ECO:0000256" key="1">
    <source>
        <dbReference type="SAM" id="Phobius"/>
    </source>
</evidence>
<reference evidence="2 3" key="1">
    <citation type="journal article" date="2013" name="PLoS ONE">
        <title>Lactobacillus paracasei comparative genomics: towards species pan-genome definition and exploitation of diversity.</title>
        <authorList>
            <person name="Smokvina T."/>
            <person name="Wels M."/>
            <person name="Polka J."/>
            <person name="Chervaux C."/>
            <person name="Brisse S."/>
            <person name="Boekhorst J."/>
            <person name="van Hylckama Vlieg J.E."/>
            <person name="Siezen R.J."/>
        </authorList>
    </citation>
    <scope>NUCLEOTIDE SEQUENCE [LARGE SCALE GENOMIC DNA]</scope>
    <source>
        <strain evidence="2 3">Lpp14</strain>
    </source>
</reference>
<feature type="transmembrane region" description="Helical" evidence="1">
    <location>
        <begin position="52"/>
        <end position="73"/>
    </location>
</feature>
<dbReference type="EMBL" id="ANJZ01000364">
    <property type="protein sequence ID" value="EPC59263.1"/>
    <property type="molecule type" value="Genomic_DNA"/>
</dbReference>